<sequence length="140" mass="15117">MVRRVIRGLVVLALMVSGITVAEAPAMAATGTQCNTANPNVHVCVYGKNGSNNCTAWLSLKVSPTESIHHYGLIMEINYKATQVASGVFTKATNYPYPAAARICHSSSLTGYHVRSCAYIYTAIGILHYNICSPYVDFVN</sequence>
<dbReference type="EMBL" id="BONY01000034">
    <property type="protein sequence ID" value="GIH07211.1"/>
    <property type="molecule type" value="Genomic_DNA"/>
</dbReference>
<keyword evidence="3" id="KW-1185">Reference proteome</keyword>
<reference evidence="2" key="1">
    <citation type="submission" date="2021-01" db="EMBL/GenBank/DDBJ databases">
        <title>Whole genome shotgun sequence of Rhizocola hellebori NBRC 109834.</title>
        <authorList>
            <person name="Komaki H."/>
            <person name="Tamura T."/>
        </authorList>
    </citation>
    <scope>NUCLEOTIDE SEQUENCE</scope>
    <source>
        <strain evidence="2">NBRC 109834</strain>
    </source>
</reference>
<organism evidence="2 3">
    <name type="scientific">Rhizocola hellebori</name>
    <dbReference type="NCBI Taxonomy" id="1392758"/>
    <lineage>
        <taxon>Bacteria</taxon>
        <taxon>Bacillati</taxon>
        <taxon>Actinomycetota</taxon>
        <taxon>Actinomycetes</taxon>
        <taxon>Micromonosporales</taxon>
        <taxon>Micromonosporaceae</taxon>
        <taxon>Rhizocola</taxon>
    </lineage>
</organism>
<protein>
    <submittedName>
        <fullName evidence="2">Uncharacterized protein</fullName>
    </submittedName>
</protein>
<dbReference type="RefSeq" id="WP_203911007.1">
    <property type="nucleotide sequence ID" value="NZ_BONY01000034.1"/>
</dbReference>
<dbReference type="AlphaFoldDB" id="A0A8J3VIM5"/>
<comment type="caution">
    <text evidence="2">The sequence shown here is derived from an EMBL/GenBank/DDBJ whole genome shotgun (WGS) entry which is preliminary data.</text>
</comment>
<accession>A0A8J3VIM5</accession>
<evidence type="ECO:0000256" key="1">
    <source>
        <dbReference type="SAM" id="SignalP"/>
    </source>
</evidence>
<name>A0A8J3VIM5_9ACTN</name>
<feature type="chain" id="PRO_5035304629" evidence="1">
    <location>
        <begin position="29"/>
        <end position="140"/>
    </location>
</feature>
<feature type="signal peptide" evidence="1">
    <location>
        <begin position="1"/>
        <end position="28"/>
    </location>
</feature>
<evidence type="ECO:0000313" key="3">
    <source>
        <dbReference type="Proteomes" id="UP000612899"/>
    </source>
</evidence>
<dbReference type="Proteomes" id="UP000612899">
    <property type="component" value="Unassembled WGS sequence"/>
</dbReference>
<evidence type="ECO:0000313" key="2">
    <source>
        <dbReference type="EMBL" id="GIH07211.1"/>
    </source>
</evidence>
<gene>
    <name evidence="2" type="ORF">Rhe02_52780</name>
</gene>
<keyword evidence="1" id="KW-0732">Signal</keyword>
<proteinExistence type="predicted"/>